<dbReference type="OrthoDB" id="6145671at2759"/>
<reference evidence="2 3" key="1">
    <citation type="submission" date="2019-01" db="EMBL/GenBank/DDBJ databases">
        <title>A draft genome assembly of the solar-powered sea slug Elysia chlorotica.</title>
        <authorList>
            <person name="Cai H."/>
            <person name="Li Q."/>
            <person name="Fang X."/>
            <person name="Li J."/>
            <person name="Curtis N.E."/>
            <person name="Altenburger A."/>
            <person name="Shibata T."/>
            <person name="Feng M."/>
            <person name="Maeda T."/>
            <person name="Schwartz J.A."/>
            <person name="Shigenobu S."/>
            <person name="Lundholm N."/>
            <person name="Nishiyama T."/>
            <person name="Yang H."/>
            <person name="Hasebe M."/>
            <person name="Li S."/>
            <person name="Pierce S.K."/>
            <person name="Wang J."/>
        </authorList>
    </citation>
    <scope>NUCLEOTIDE SEQUENCE [LARGE SCALE GENOMIC DNA]</scope>
    <source>
        <strain evidence="2">EC2010</strain>
        <tissue evidence="2">Whole organism of an adult</tissue>
    </source>
</reference>
<feature type="coiled-coil region" evidence="1">
    <location>
        <begin position="15"/>
        <end position="91"/>
    </location>
</feature>
<dbReference type="AlphaFoldDB" id="A0A3S0ZJE1"/>
<proteinExistence type="predicted"/>
<evidence type="ECO:0000313" key="2">
    <source>
        <dbReference type="EMBL" id="RUS79104.1"/>
    </source>
</evidence>
<name>A0A3S0ZJE1_ELYCH</name>
<feature type="non-terminal residue" evidence="2">
    <location>
        <position position="1"/>
    </location>
</feature>
<dbReference type="Proteomes" id="UP000271974">
    <property type="component" value="Unassembled WGS sequence"/>
</dbReference>
<evidence type="ECO:0000313" key="3">
    <source>
        <dbReference type="Proteomes" id="UP000271974"/>
    </source>
</evidence>
<keyword evidence="3" id="KW-1185">Reference proteome</keyword>
<keyword evidence="1" id="KW-0175">Coiled coil</keyword>
<accession>A0A3S0ZJE1</accession>
<sequence length="312" mass="36079">IGECEEKCCRYQHSLDEKEAELDQTEQRLKRANCEIQSMCSKAKELEETRDCYFRQFNEQKVQFSELCQEARLQKEQLDRISDENTETKRDLGCCTRELDGIRREADELRMALQDKDCALCRLQEEKNCLVGKVTNLQCRLESETSQLSQQMADMKYRLEKEVEQMRTCELELEETNAGLQQKVSIGQRQLAQLEKCYYQKVDALHRENQMLQSKLADKEDQLQATKDCVTLKESEIMRLKLRLCSMDQCNSHLEKGSDMGLSGSACGCNAAKNKRRSLSCGGPTSRCAEWKATAATNRIKEQEKDSEKREC</sequence>
<organism evidence="2 3">
    <name type="scientific">Elysia chlorotica</name>
    <name type="common">Eastern emerald elysia</name>
    <name type="synonym">Sea slug</name>
    <dbReference type="NCBI Taxonomy" id="188477"/>
    <lineage>
        <taxon>Eukaryota</taxon>
        <taxon>Metazoa</taxon>
        <taxon>Spiralia</taxon>
        <taxon>Lophotrochozoa</taxon>
        <taxon>Mollusca</taxon>
        <taxon>Gastropoda</taxon>
        <taxon>Heterobranchia</taxon>
        <taxon>Euthyneura</taxon>
        <taxon>Panpulmonata</taxon>
        <taxon>Sacoglossa</taxon>
        <taxon>Placobranchoidea</taxon>
        <taxon>Plakobranchidae</taxon>
        <taxon>Elysia</taxon>
    </lineage>
</organism>
<dbReference type="EMBL" id="RQTK01000471">
    <property type="protein sequence ID" value="RUS79104.1"/>
    <property type="molecule type" value="Genomic_DNA"/>
</dbReference>
<gene>
    <name evidence="2" type="ORF">EGW08_013157</name>
</gene>
<evidence type="ECO:0000256" key="1">
    <source>
        <dbReference type="SAM" id="Coils"/>
    </source>
</evidence>
<protein>
    <submittedName>
        <fullName evidence="2">Uncharacterized protein</fullName>
    </submittedName>
</protein>
<comment type="caution">
    <text evidence="2">The sequence shown here is derived from an EMBL/GenBank/DDBJ whole genome shotgun (WGS) entry which is preliminary data.</text>
</comment>